<organism evidence="3 5">
    <name type="scientific">Boothiomyces macroporosus</name>
    <dbReference type="NCBI Taxonomy" id="261099"/>
    <lineage>
        <taxon>Eukaryota</taxon>
        <taxon>Fungi</taxon>
        <taxon>Fungi incertae sedis</taxon>
        <taxon>Chytridiomycota</taxon>
        <taxon>Chytridiomycota incertae sedis</taxon>
        <taxon>Chytridiomycetes</taxon>
        <taxon>Rhizophydiales</taxon>
        <taxon>Terramycetaceae</taxon>
        <taxon>Boothiomyces</taxon>
    </lineage>
</organism>
<feature type="domain" description="BAR" evidence="2">
    <location>
        <begin position="31"/>
        <end position="296"/>
    </location>
</feature>
<dbReference type="InterPro" id="IPR027267">
    <property type="entry name" value="AH/BAR_dom_sf"/>
</dbReference>
<accession>A0AAD5YAA1</accession>
<feature type="region of interest" description="Disordered" evidence="1">
    <location>
        <begin position="117"/>
        <end position="136"/>
    </location>
</feature>
<evidence type="ECO:0000313" key="4">
    <source>
        <dbReference type="EMBL" id="KAJ3260693.1"/>
    </source>
</evidence>
<evidence type="ECO:0000313" key="5">
    <source>
        <dbReference type="Proteomes" id="UP001210925"/>
    </source>
</evidence>
<dbReference type="Pfam" id="PF10455">
    <property type="entry name" value="BAR_2"/>
    <property type="match status" value="1"/>
</dbReference>
<dbReference type="Gene3D" id="1.20.1270.60">
    <property type="entry name" value="Arfaptin homology (AH) domain/BAR domain"/>
    <property type="match status" value="1"/>
</dbReference>
<comment type="caution">
    <text evidence="3">The sequence shown here is derived from an EMBL/GenBank/DDBJ whole genome shotgun (WGS) entry which is preliminary data.</text>
</comment>
<evidence type="ECO:0000256" key="1">
    <source>
        <dbReference type="SAM" id="MobiDB-lite"/>
    </source>
</evidence>
<protein>
    <recommendedName>
        <fullName evidence="2">BAR domain-containing protein</fullName>
    </recommendedName>
</protein>
<dbReference type="Proteomes" id="UP001210925">
    <property type="component" value="Unassembled WGS sequence"/>
</dbReference>
<dbReference type="EMBL" id="JADGKB010000010">
    <property type="protein sequence ID" value="KAJ3260671.1"/>
    <property type="molecule type" value="Genomic_DNA"/>
</dbReference>
<keyword evidence="5" id="KW-1185">Reference proteome</keyword>
<dbReference type="InterPro" id="IPR018859">
    <property type="entry name" value="BAR_dom-cont"/>
</dbReference>
<proteinExistence type="predicted"/>
<dbReference type="SUPFAM" id="SSF103657">
    <property type="entry name" value="BAR/IMD domain-like"/>
    <property type="match status" value="1"/>
</dbReference>
<gene>
    <name evidence="3" type="ORF">HK103_000281</name>
    <name evidence="4" type="ORF">HK103_000303</name>
</gene>
<dbReference type="AlphaFoldDB" id="A0AAD5YAA1"/>
<dbReference type="GO" id="GO:0005737">
    <property type="term" value="C:cytoplasm"/>
    <property type="evidence" value="ECO:0007669"/>
    <property type="project" value="InterPro"/>
</dbReference>
<name>A0AAD5YAA1_9FUNG</name>
<reference evidence="3" key="1">
    <citation type="submission" date="2020-05" db="EMBL/GenBank/DDBJ databases">
        <title>Phylogenomic resolution of chytrid fungi.</title>
        <authorList>
            <person name="Stajich J.E."/>
            <person name="Amses K."/>
            <person name="Simmons R."/>
            <person name="Seto K."/>
            <person name="Myers J."/>
            <person name="Bonds A."/>
            <person name="Quandt C.A."/>
            <person name="Barry K."/>
            <person name="Liu P."/>
            <person name="Grigoriev I."/>
            <person name="Longcore J.E."/>
            <person name="James T.Y."/>
        </authorList>
    </citation>
    <scope>NUCLEOTIDE SEQUENCE</scope>
    <source>
        <strain evidence="3">PLAUS21</strain>
    </source>
</reference>
<evidence type="ECO:0000259" key="2">
    <source>
        <dbReference type="SMART" id="SM00721"/>
    </source>
</evidence>
<evidence type="ECO:0000313" key="3">
    <source>
        <dbReference type="EMBL" id="KAJ3260671.1"/>
    </source>
</evidence>
<dbReference type="SMART" id="SM00721">
    <property type="entry name" value="BAR"/>
    <property type="match status" value="1"/>
</dbReference>
<sequence>MSAQEQFSAATSALSSAFSSFTTSLKPLGDNVGKQWVQVSQFAKEKIGGTADVTELPAEYRQLEERVDRVKLVNELLLKVGKNYSTPNYDYVPPLNDKLSDFASVVTANATSLTQKLSGSTENVSSAPTHQETPPSLSHAFAKSAFQSAELIGADEPLGAALKKFAATEEKMGNARLQQDQDAVRRFCVPLVNDLDTVIGDALKSRRNVLSCRLTYDSCRARLKSAAPPKQEQVRAEMVAAEDEFVAAVDEAMGKMKLVVENGKVLRNLADLVAIQLQYHKACFEALSDLSPELDELVVTNEALYAPTQ</sequence>
<dbReference type="InterPro" id="IPR004148">
    <property type="entry name" value="BAR_dom"/>
</dbReference>
<dbReference type="EMBL" id="JADGKB010000010">
    <property type="protein sequence ID" value="KAJ3260693.1"/>
    <property type="molecule type" value="Genomic_DNA"/>
</dbReference>